<dbReference type="RefSeq" id="WP_311800677.1">
    <property type="nucleotide sequence ID" value="NZ_JARPYR010000029.1"/>
</dbReference>
<dbReference type="EMBL" id="JARPYT010000030">
    <property type="protein sequence ID" value="MDT2638404.1"/>
    <property type="molecule type" value="Genomic_DNA"/>
</dbReference>
<evidence type="ECO:0000313" key="2">
    <source>
        <dbReference type="EMBL" id="MDT2597702.1"/>
    </source>
</evidence>
<dbReference type="PANTHER" id="PTHR43031:SF17">
    <property type="entry name" value="SULFURTRANSFERASE YTWF-RELATED"/>
    <property type="match status" value="1"/>
</dbReference>
<dbReference type="InterPro" id="IPR050229">
    <property type="entry name" value="GlpE_sulfurtransferase"/>
</dbReference>
<name>A0AAP5NMS9_9ENTE</name>
<evidence type="ECO:0000313" key="3">
    <source>
        <dbReference type="EMBL" id="MDT2638404.1"/>
    </source>
</evidence>
<dbReference type="SUPFAM" id="SSF52821">
    <property type="entry name" value="Rhodanese/Cell cycle control phosphatase"/>
    <property type="match status" value="1"/>
</dbReference>
<evidence type="ECO:0000259" key="1">
    <source>
        <dbReference type="PROSITE" id="PS50206"/>
    </source>
</evidence>
<dbReference type="Pfam" id="PF00581">
    <property type="entry name" value="Rhodanese"/>
    <property type="match status" value="1"/>
</dbReference>
<dbReference type="CDD" id="cd00158">
    <property type="entry name" value="RHOD"/>
    <property type="match status" value="1"/>
</dbReference>
<dbReference type="SMART" id="SM00450">
    <property type="entry name" value="RHOD"/>
    <property type="match status" value="1"/>
</dbReference>
<dbReference type="InterPro" id="IPR036873">
    <property type="entry name" value="Rhodanese-like_dom_sf"/>
</dbReference>
<comment type="caution">
    <text evidence="3">The sequence shown here is derived from an EMBL/GenBank/DDBJ whole genome shotgun (WGS) entry which is preliminary data.</text>
</comment>
<sequence length="103" mass="11588">MINLFQKVPSISTEELAEKLAEPITLLDVRTPDEYRDGHIAKAISYPFEKIKRYQGEKEELYIICQGGVRSKKAAKILKGKGYEVVNVRGGMNQWHGPVKGGK</sequence>
<keyword evidence="5" id="KW-1185">Reference proteome</keyword>
<dbReference type="Proteomes" id="UP001245561">
    <property type="component" value="Unassembled WGS sequence"/>
</dbReference>
<feature type="domain" description="Rhodanese" evidence="1">
    <location>
        <begin position="20"/>
        <end position="101"/>
    </location>
</feature>
<dbReference type="EMBL" id="JARPYR010000029">
    <property type="protein sequence ID" value="MDT2597702.1"/>
    <property type="molecule type" value="Genomic_DNA"/>
</dbReference>
<dbReference type="AlphaFoldDB" id="A0AAP5NMS9"/>
<dbReference type="InterPro" id="IPR001763">
    <property type="entry name" value="Rhodanese-like_dom"/>
</dbReference>
<organism evidence="3 4">
    <name type="scientific">Enterococcus dongliensis</name>
    <dbReference type="NCBI Taxonomy" id="2559925"/>
    <lineage>
        <taxon>Bacteria</taxon>
        <taxon>Bacillati</taxon>
        <taxon>Bacillota</taxon>
        <taxon>Bacilli</taxon>
        <taxon>Lactobacillales</taxon>
        <taxon>Enterococcaceae</taxon>
        <taxon>Enterococcus</taxon>
    </lineage>
</organism>
<evidence type="ECO:0000313" key="4">
    <source>
        <dbReference type="Proteomes" id="UP001245561"/>
    </source>
</evidence>
<gene>
    <name evidence="3" type="ORF">P7D36_13030</name>
    <name evidence="2" type="ORF">P7D39_11905</name>
</gene>
<dbReference type="Proteomes" id="UP001256547">
    <property type="component" value="Unassembled WGS sequence"/>
</dbReference>
<dbReference type="PROSITE" id="PS50206">
    <property type="entry name" value="RHODANESE_3"/>
    <property type="match status" value="1"/>
</dbReference>
<dbReference type="Gene3D" id="3.40.250.10">
    <property type="entry name" value="Rhodanese-like domain"/>
    <property type="match status" value="1"/>
</dbReference>
<accession>A0AAP5NMS9</accession>
<reference evidence="3 5" key="1">
    <citation type="submission" date="2023-03" db="EMBL/GenBank/DDBJ databases">
        <authorList>
            <person name="Shen W."/>
            <person name="Cai J."/>
        </authorList>
    </citation>
    <scope>NUCLEOTIDE SEQUENCE</scope>
    <source>
        <strain evidence="3">P55-2</strain>
        <strain evidence="2 5">P72-2</strain>
    </source>
</reference>
<protein>
    <submittedName>
        <fullName evidence="3">Rhodanese-like domain-containing protein</fullName>
    </submittedName>
</protein>
<proteinExistence type="predicted"/>
<dbReference type="PANTHER" id="PTHR43031">
    <property type="entry name" value="FAD-DEPENDENT OXIDOREDUCTASE"/>
    <property type="match status" value="1"/>
</dbReference>
<evidence type="ECO:0000313" key="5">
    <source>
        <dbReference type="Proteomes" id="UP001256547"/>
    </source>
</evidence>